<evidence type="ECO:0000313" key="4">
    <source>
        <dbReference type="EMBL" id="MFC2947714.1"/>
    </source>
</evidence>
<dbReference type="PANTHER" id="PTHR46401:SF2">
    <property type="entry name" value="GLYCOSYLTRANSFERASE WBBK-RELATED"/>
    <property type="match status" value="1"/>
</dbReference>
<keyword evidence="5" id="KW-1185">Reference proteome</keyword>
<feature type="domain" description="Glycosyltransferase subfamily 4-like N-terminal" evidence="3">
    <location>
        <begin position="23"/>
        <end position="161"/>
    </location>
</feature>
<keyword evidence="1" id="KW-0808">Transferase</keyword>
<dbReference type="Proteomes" id="UP001595387">
    <property type="component" value="Unassembled WGS sequence"/>
</dbReference>
<dbReference type="RefSeq" id="WP_390303902.1">
    <property type="nucleotide sequence ID" value="NZ_JBHRRZ010000009.1"/>
</dbReference>
<protein>
    <submittedName>
        <fullName evidence="4">Glycosyltransferase family 4 protein</fullName>
    </submittedName>
</protein>
<comment type="caution">
    <text evidence="4">The sequence shown here is derived from an EMBL/GenBank/DDBJ whole genome shotgun (WGS) entry which is preliminary data.</text>
</comment>
<dbReference type="InterPro" id="IPR001296">
    <property type="entry name" value="Glyco_trans_1"/>
</dbReference>
<sequence>MKICHLTSVHSYTDIRISIKECTSLVKAGFEVHLIAPNTQEENLNGIHVHGVMNTYKGRINRVKNFTNDIYQKALEVDAEIYHFHDPELIPSGLKLKKKGKKVIYDVHEDVPRQIASKHWIPKYLRKSISIGFEKYENRSVKKLDALVTATPHIEQRFLSYSSNIKNVNNYPVMEELYIPDSETLLRKEKSVIYVGGISKDRGSVNTVKAIGNTDATLKLAGRFANQNEKAILEELDEWENVNFLGFIDRKEIKSELETSMVGIVVLEPRVNYIDSLPIKMFEYMATGLPVIASNFPLWKEIIEGNNCGICVDPLNVEEISKAIQWIIDHPVQAKEMGQNGRKAVETQYNWESESRKLLNLYEKLSEQ</sequence>
<dbReference type="Gene3D" id="3.40.50.2000">
    <property type="entry name" value="Glycogen Phosphorylase B"/>
    <property type="match status" value="2"/>
</dbReference>
<evidence type="ECO:0000259" key="2">
    <source>
        <dbReference type="Pfam" id="PF00534"/>
    </source>
</evidence>
<dbReference type="Pfam" id="PF13439">
    <property type="entry name" value="Glyco_transf_4"/>
    <property type="match status" value="1"/>
</dbReference>
<accession>A0ABV7A4B0</accession>
<dbReference type="CDD" id="cd03794">
    <property type="entry name" value="GT4_WbuB-like"/>
    <property type="match status" value="1"/>
</dbReference>
<name>A0ABV7A4B0_9BACI</name>
<evidence type="ECO:0000256" key="1">
    <source>
        <dbReference type="ARBA" id="ARBA00022679"/>
    </source>
</evidence>
<organism evidence="4 5">
    <name type="scientific">Virgibacillus sediminis</name>
    <dbReference type="NCBI Taxonomy" id="202260"/>
    <lineage>
        <taxon>Bacteria</taxon>
        <taxon>Bacillati</taxon>
        <taxon>Bacillota</taxon>
        <taxon>Bacilli</taxon>
        <taxon>Bacillales</taxon>
        <taxon>Bacillaceae</taxon>
        <taxon>Virgibacillus</taxon>
    </lineage>
</organism>
<dbReference type="SUPFAM" id="SSF53756">
    <property type="entry name" value="UDP-Glycosyltransferase/glycogen phosphorylase"/>
    <property type="match status" value="1"/>
</dbReference>
<dbReference type="EMBL" id="JBHRRZ010000009">
    <property type="protein sequence ID" value="MFC2947714.1"/>
    <property type="molecule type" value="Genomic_DNA"/>
</dbReference>
<dbReference type="PANTHER" id="PTHR46401">
    <property type="entry name" value="GLYCOSYLTRANSFERASE WBBK-RELATED"/>
    <property type="match status" value="1"/>
</dbReference>
<gene>
    <name evidence="4" type="ORF">ACFODW_05025</name>
</gene>
<evidence type="ECO:0000313" key="5">
    <source>
        <dbReference type="Proteomes" id="UP001595387"/>
    </source>
</evidence>
<proteinExistence type="predicted"/>
<evidence type="ECO:0000259" key="3">
    <source>
        <dbReference type="Pfam" id="PF13439"/>
    </source>
</evidence>
<reference evidence="5" key="1">
    <citation type="journal article" date="2019" name="Int. J. Syst. Evol. Microbiol.">
        <title>The Global Catalogue of Microorganisms (GCM) 10K type strain sequencing project: providing services to taxonomists for standard genome sequencing and annotation.</title>
        <authorList>
            <consortium name="The Broad Institute Genomics Platform"/>
            <consortium name="The Broad Institute Genome Sequencing Center for Infectious Disease"/>
            <person name="Wu L."/>
            <person name="Ma J."/>
        </authorList>
    </citation>
    <scope>NUCLEOTIDE SEQUENCE [LARGE SCALE GENOMIC DNA]</scope>
    <source>
        <strain evidence="5">KCTC 13193</strain>
    </source>
</reference>
<dbReference type="Pfam" id="PF00534">
    <property type="entry name" value="Glycos_transf_1"/>
    <property type="match status" value="1"/>
</dbReference>
<dbReference type="InterPro" id="IPR028098">
    <property type="entry name" value="Glyco_trans_4-like_N"/>
</dbReference>
<feature type="domain" description="Glycosyl transferase family 1" evidence="2">
    <location>
        <begin position="187"/>
        <end position="343"/>
    </location>
</feature>